<accession>A0A9D3WKY0</accession>
<proteinExistence type="predicted"/>
<dbReference type="Proteomes" id="UP000828251">
    <property type="component" value="Unassembled WGS sequence"/>
</dbReference>
<dbReference type="PANTHER" id="PTHR33223:SF10">
    <property type="entry name" value="AMINOTRANSFERASE-LIKE PLANT MOBILE DOMAIN-CONTAINING PROTEIN"/>
    <property type="match status" value="1"/>
</dbReference>
<sequence>MNVLGASDVAKCKDFSTTLKGSSKDRYLSLPQGSVQNFSHLGQMFLGKFSAHRAIMNKTLGLILIKRREDKSLEGYAKGFHMVTLNTKNLEDKWVIDAFIMGLQNGYIQYSLMES</sequence>
<dbReference type="PANTHER" id="PTHR33223">
    <property type="entry name" value="CCHC-TYPE DOMAIN-CONTAINING PROTEIN"/>
    <property type="match status" value="1"/>
</dbReference>
<evidence type="ECO:0000259" key="1">
    <source>
        <dbReference type="Pfam" id="PF03732"/>
    </source>
</evidence>
<dbReference type="InterPro" id="IPR005162">
    <property type="entry name" value="Retrotrans_gag_dom"/>
</dbReference>
<dbReference type="OrthoDB" id="1737504at2759"/>
<name>A0A9D3WKY0_9ROSI</name>
<keyword evidence="3" id="KW-1185">Reference proteome</keyword>
<dbReference type="Pfam" id="PF03732">
    <property type="entry name" value="Retrotrans_gag"/>
    <property type="match status" value="1"/>
</dbReference>
<gene>
    <name evidence="2" type="ORF">J1N35_001756</name>
</gene>
<feature type="domain" description="Retrotransposon gag" evidence="1">
    <location>
        <begin position="15"/>
        <end position="104"/>
    </location>
</feature>
<comment type="caution">
    <text evidence="2">The sequence shown here is derived from an EMBL/GenBank/DDBJ whole genome shotgun (WGS) entry which is preliminary data.</text>
</comment>
<evidence type="ECO:0000313" key="3">
    <source>
        <dbReference type="Proteomes" id="UP000828251"/>
    </source>
</evidence>
<dbReference type="EMBL" id="JAIQCV010000001">
    <property type="protein sequence ID" value="KAH1130378.1"/>
    <property type="molecule type" value="Genomic_DNA"/>
</dbReference>
<protein>
    <recommendedName>
        <fullName evidence="1">Retrotransposon gag domain-containing protein</fullName>
    </recommendedName>
</protein>
<evidence type="ECO:0000313" key="2">
    <source>
        <dbReference type="EMBL" id="KAH1130378.1"/>
    </source>
</evidence>
<organism evidence="2 3">
    <name type="scientific">Gossypium stocksii</name>
    <dbReference type="NCBI Taxonomy" id="47602"/>
    <lineage>
        <taxon>Eukaryota</taxon>
        <taxon>Viridiplantae</taxon>
        <taxon>Streptophyta</taxon>
        <taxon>Embryophyta</taxon>
        <taxon>Tracheophyta</taxon>
        <taxon>Spermatophyta</taxon>
        <taxon>Magnoliopsida</taxon>
        <taxon>eudicotyledons</taxon>
        <taxon>Gunneridae</taxon>
        <taxon>Pentapetalae</taxon>
        <taxon>rosids</taxon>
        <taxon>malvids</taxon>
        <taxon>Malvales</taxon>
        <taxon>Malvaceae</taxon>
        <taxon>Malvoideae</taxon>
        <taxon>Gossypium</taxon>
    </lineage>
</organism>
<reference evidence="2 3" key="1">
    <citation type="journal article" date="2021" name="Plant Biotechnol. J.">
        <title>Multi-omics assisted identification of the key and species-specific regulatory components of drought-tolerant mechanisms in Gossypium stocksii.</title>
        <authorList>
            <person name="Yu D."/>
            <person name="Ke L."/>
            <person name="Zhang D."/>
            <person name="Wu Y."/>
            <person name="Sun Y."/>
            <person name="Mei J."/>
            <person name="Sun J."/>
            <person name="Sun Y."/>
        </authorList>
    </citation>
    <scope>NUCLEOTIDE SEQUENCE [LARGE SCALE GENOMIC DNA]</scope>
    <source>
        <strain evidence="3">cv. E1</strain>
        <tissue evidence="2">Leaf</tissue>
    </source>
</reference>
<dbReference type="AlphaFoldDB" id="A0A9D3WKY0"/>